<evidence type="ECO:0000313" key="1">
    <source>
        <dbReference type="EMBL" id="HAE46959.1"/>
    </source>
</evidence>
<proteinExistence type="predicted"/>
<comment type="caution">
    <text evidence="1">The sequence shown here is derived from an EMBL/GenBank/DDBJ whole genome shotgun (WGS) entry which is preliminary data.</text>
</comment>
<dbReference type="Gene3D" id="3.30.2060.10">
    <property type="entry name" value="Penicillin-binding protein 1b domain"/>
    <property type="match status" value="1"/>
</dbReference>
<dbReference type="EMBL" id="DMAI01000097">
    <property type="protein sequence ID" value="HAE46959.1"/>
    <property type="molecule type" value="Genomic_DNA"/>
</dbReference>
<dbReference type="AlphaFoldDB" id="A0A3B9IIA6"/>
<sequence length="79" mass="8951">GDEVEAIRNFDPVTQRSNARIRRLDLKPVSEILLTEGVIQRFRQGYRQAFGAVGTGDPLYEAISAGRRHAGMEHWLPLF</sequence>
<evidence type="ECO:0000313" key="2">
    <source>
        <dbReference type="Proteomes" id="UP000257706"/>
    </source>
</evidence>
<feature type="non-terminal residue" evidence="1">
    <location>
        <position position="1"/>
    </location>
</feature>
<dbReference type="SUPFAM" id="SSF52540">
    <property type="entry name" value="P-loop containing nucleoside triphosphate hydrolases"/>
    <property type="match status" value="1"/>
</dbReference>
<protein>
    <submittedName>
        <fullName evidence="1">Uncharacterized protein</fullName>
    </submittedName>
</protein>
<accession>A0A3B9IIA6</accession>
<gene>
    <name evidence="1" type="ORF">DCK97_06030</name>
</gene>
<feature type="non-terminal residue" evidence="1">
    <location>
        <position position="79"/>
    </location>
</feature>
<name>A0A3B9IIA6_9PROT</name>
<dbReference type="Proteomes" id="UP000257706">
    <property type="component" value="Unassembled WGS sequence"/>
</dbReference>
<dbReference type="Gene3D" id="3.40.50.11180">
    <property type="match status" value="1"/>
</dbReference>
<reference evidence="1 2" key="1">
    <citation type="journal article" date="2018" name="Nat. Biotechnol.">
        <title>A standardized bacterial taxonomy based on genome phylogeny substantially revises the tree of life.</title>
        <authorList>
            <person name="Parks D.H."/>
            <person name="Chuvochina M."/>
            <person name="Waite D.W."/>
            <person name="Rinke C."/>
            <person name="Skarshewski A."/>
            <person name="Chaumeil P.A."/>
            <person name="Hugenholtz P."/>
        </authorList>
    </citation>
    <scope>NUCLEOTIDE SEQUENCE [LARGE SCALE GENOMIC DNA]</scope>
    <source>
        <strain evidence="1">UBA8739</strain>
    </source>
</reference>
<dbReference type="InterPro" id="IPR027417">
    <property type="entry name" value="P-loop_NTPase"/>
</dbReference>
<organism evidence="1 2">
    <name type="scientific">Tistrella mobilis</name>
    <dbReference type="NCBI Taxonomy" id="171437"/>
    <lineage>
        <taxon>Bacteria</taxon>
        <taxon>Pseudomonadati</taxon>
        <taxon>Pseudomonadota</taxon>
        <taxon>Alphaproteobacteria</taxon>
        <taxon>Geminicoccales</taxon>
        <taxon>Geminicoccaceae</taxon>
        <taxon>Tistrella</taxon>
    </lineage>
</organism>